<gene>
    <name evidence="4" type="ORF">TM35_000151740</name>
</gene>
<evidence type="ECO:0000313" key="4">
    <source>
        <dbReference type="EMBL" id="ORC88743.1"/>
    </source>
</evidence>
<keyword evidence="5" id="KW-1185">Reference proteome</keyword>
<feature type="compositionally biased region" description="Low complexity" evidence="1">
    <location>
        <begin position="234"/>
        <end position="262"/>
    </location>
</feature>
<feature type="signal peptide" evidence="3">
    <location>
        <begin position="1"/>
        <end position="21"/>
    </location>
</feature>
<keyword evidence="2" id="KW-0472">Membrane</keyword>
<evidence type="ECO:0000256" key="1">
    <source>
        <dbReference type="SAM" id="MobiDB-lite"/>
    </source>
</evidence>
<proteinExistence type="predicted"/>
<feature type="region of interest" description="Disordered" evidence="1">
    <location>
        <begin position="91"/>
        <end position="262"/>
    </location>
</feature>
<evidence type="ECO:0000256" key="2">
    <source>
        <dbReference type="SAM" id="Phobius"/>
    </source>
</evidence>
<comment type="caution">
    <text evidence="4">The sequence shown here is derived from an EMBL/GenBank/DDBJ whole genome shotgun (WGS) entry which is preliminary data.</text>
</comment>
<feature type="compositionally biased region" description="Basic and acidic residues" evidence="1">
    <location>
        <begin position="141"/>
        <end position="159"/>
    </location>
</feature>
<organism evidence="4 5">
    <name type="scientific">Trypanosoma theileri</name>
    <dbReference type="NCBI Taxonomy" id="67003"/>
    <lineage>
        <taxon>Eukaryota</taxon>
        <taxon>Discoba</taxon>
        <taxon>Euglenozoa</taxon>
        <taxon>Kinetoplastea</taxon>
        <taxon>Metakinetoplastina</taxon>
        <taxon>Trypanosomatida</taxon>
        <taxon>Trypanosomatidae</taxon>
        <taxon>Trypanosoma</taxon>
    </lineage>
</organism>
<feature type="chain" id="PRO_5012077690" description="Mucin-associated surface protein (MASP)" evidence="3">
    <location>
        <begin position="22"/>
        <end position="307"/>
    </location>
</feature>
<feature type="compositionally biased region" description="Polar residues" evidence="1">
    <location>
        <begin position="101"/>
        <end position="116"/>
    </location>
</feature>
<evidence type="ECO:0008006" key="6">
    <source>
        <dbReference type="Google" id="ProtNLM"/>
    </source>
</evidence>
<evidence type="ECO:0000256" key="3">
    <source>
        <dbReference type="SAM" id="SignalP"/>
    </source>
</evidence>
<reference evidence="4 5" key="1">
    <citation type="submission" date="2017-03" db="EMBL/GenBank/DDBJ databases">
        <title>An alternative strategy for trypanosome survival in the mammalian bloodstream revealed through genome and transcriptome analysis of the ubiquitous bovine parasite Trypanosoma (Megatrypanum) theileri.</title>
        <authorList>
            <person name="Kelly S."/>
            <person name="Ivens A."/>
            <person name="Mott A."/>
            <person name="O'Neill E."/>
            <person name="Emms D."/>
            <person name="Macleod O."/>
            <person name="Voorheis P."/>
            <person name="Matthews J."/>
            <person name="Matthews K."/>
            <person name="Carrington M."/>
        </authorList>
    </citation>
    <scope>NUCLEOTIDE SEQUENCE [LARGE SCALE GENOMIC DNA]</scope>
    <source>
        <strain evidence="4">Edinburgh</strain>
    </source>
</reference>
<feature type="transmembrane region" description="Helical" evidence="2">
    <location>
        <begin position="287"/>
        <end position="306"/>
    </location>
</feature>
<feature type="compositionally biased region" description="Low complexity" evidence="1">
    <location>
        <begin position="117"/>
        <end position="128"/>
    </location>
</feature>
<dbReference type="EMBL" id="NBCO01000015">
    <property type="protein sequence ID" value="ORC88743.1"/>
    <property type="molecule type" value="Genomic_DNA"/>
</dbReference>
<dbReference type="RefSeq" id="XP_028882809.1">
    <property type="nucleotide sequence ID" value="XM_029025826.1"/>
</dbReference>
<dbReference type="AlphaFoldDB" id="A0A1X0NW90"/>
<keyword evidence="2" id="KW-0812">Transmembrane</keyword>
<dbReference type="GeneID" id="39985606"/>
<feature type="compositionally biased region" description="Polar residues" evidence="1">
    <location>
        <begin position="180"/>
        <end position="221"/>
    </location>
</feature>
<accession>A0A1X0NW90</accession>
<name>A0A1X0NW90_9TRYP</name>
<sequence>MMMMMSRVMCVLAVVLCCACGYTMKAAAVVSSPRPDAVRAVTTEEQPKKFNTSGMFGWEDFLINASIKHMCKHPNTTVDNVKCSARGLPETASNVADHDSGLTSQNHEQQQGDTNMEQQGGRQEQAAGPSIPNQPDVVAPSEDRVLEEKPQNGMEDGKAVKPSSASEDEEHKQETEATDGATTTQSQNNGSDPATHGSAESLSNTSENSTPADSNLNQQSPEAAGATAASNSQETNSTTPTNPDNTTTEAPTTTTSPVPVPNAEISSTIVSTVQNNKVNADSSLSPVWMHTAAPLLIVAVLFFFTVY</sequence>
<keyword evidence="2" id="KW-1133">Transmembrane helix</keyword>
<evidence type="ECO:0000313" key="5">
    <source>
        <dbReference type="Proteomes" id="UP000192257"/>
    </source>
</evidence>
<dbReference type="VEuPathDB" id="TriTrypDB:TM35_000151740"/>
<keyword evidence="3" id="KW-0732">Signal</keyword>
<protein>
    <recommendedName>
        <fullName evidence="6">Mucin-associated surface protein (MASP)</fullName>
    </recommendedName>
</protein>
<dbReference type="Proteomes" id="UP000192257">
    <property type="component" value="Unassembled WGS sequence"/>
</dbReference>